<comment type="caution">
    <text evidence="1">The sequence shown here is derived from an EMBL/GenBank/DDBJ whole genome shotgun (WGS) entry which is preliminary data.</text>
</comment>
<evidence type="ECO:0000313" key="1">
    <source>
        <dbReference type="EMBL" id="OWT42819.1"/>
    </source>
</evidence>
<accession>A0A219AQC0</accession>
<proteinExistence type="predicted"/>
<dbReference type="KEGG" id="pchm:VFPPC_17988"/>
<protein>
    <submittedName>
        <fullName evidence="1">Uncharacterized protein</fullName>
    </submittedName>
</protein>
<dbReference type="RefSeq" id="XP_022285293.1">
    <property type="nucleotide sequence ID" value="XM_022429653.1"/>
</dbReference>
<reference evidence="1 2" key="1">
    <citation type="journal article" date="2016" name="PLoS Pathog.">
        <title>Biosynthesis of antibiotic leucinostatins in bio-control fungus Purpureocillium lilacinum and their inhibition on phytophthora revealed by genome mining.</title>
        <authorList>
            <person name="Wang G."/>
            <person name="Liu Z."/>
            <person name="Lin R."/>
            <person name="Li E."/>
            <person name="Mao Z."/>
            <person name="Ling J."/>
            <person name="Yang Y."/>
            <person name="Yin W.B."/>
            <person name="Xie B."/>
        </authorList>
    </citation>
    <scope>NUCLEOTIDE SEQUENCE [LARGE SCALE GENOMIC DNA]</scope>
    <source>
        <strain evidence="1">170</strain>
    </source>
</reference>
<keyword evidence="2" id="KW-1185">Reference proteome</keyword>
<organism evidence="1 2">
    <name type="scientific">Pochonia chlamydosporia 170</name>
    <dbReference type="NCBI Taxonomy" id="1380566"/>
    <lineage>
        <taxon>Eukaryota</taxon>
        <taxon>Fungi</taxon>
        <taxon>Dikarya</taxon>
        <taxon>Ascomycota</taxon>
        <taxon>Pezizomycotina</taxon>
        <taxon>Sordariomycetes</taxon>
        <taxon>Hypocreomycetidae</taxon>
        <taxon>Hypocreales</taxon>
        <taxon>Clavicipitaceae</taxon>
        <taxon>Pochonia</taxon>
    </lineage>
</organism>
<sequence>MRVEWPKIEASATSPLSTATTPLCLCRDRVHEASRGMLWSCQNTTWRRMTLVGKPLASRGMTSSTLVQRSSVSTVSRASAVIDIFAPSLVSLCPLHFK</sequence>
<name>A0A219AQC0_METCM</name>
<dbReference type="Proteomes" id="UP000078397">
    <property type="component" value="Unassembled WGS sequence"/>
</dbReference>
<dbReference type="GeneID" id="33936873"/>
<dbReference type="EMBL" id="LSBJ02000005">
    <property type="protein sequence ID" value="OWT42819.1"/>
    <property type="molecule type" value="Genomic_DNA"/>
</dbReference>
<evidence type="ECO:0000313" key="2">
    <source>
        <dbReference type="Proteomes" id="UP000078397"/>
    </source>
</evidence>
<dbReference type="AlphaFoldDB" id="A0A219AQC0"/>
<gene>
    <name evidence="1" type="ORF">VFPPC_17988</name>
</gene>